<proteinExistence type="predicted"/>
<feature type="compositionally biased region" description="Low complexity" evidence="1">
    <location>
        <begin position="108"/>
        <end position="119"/>
    </location>
</feature>
<evidence type="ECO:0000259" key="2">
    <source>
        <dbReference type="Pfam" id="PF08937"/>
    </source>
</evidence>
<reference evidence="4" key="1">
    <citation type="journal article" date="2016" name="Environ. Microbiol.">
        <title>The complete genome of a viable archaeum isolated from 123-million-year-old rock salt.</title>
        <authorList>
            <person name="Jaakkola S.T."/>
            <person name="Pfeiffer F."/>
            <person name="Ravantti J.J."/>
            <person name="Guo Q."/>
            <person name="Liu Y."/>
            <person name="Chen X."/>
            <person name="Ma H."/>
            <person name="Yang C."/>
            <person name="Oksanen H.M."/>
            <person name="Bamford D.H."/>
        </authorList>
    </citation>
    <scope>NUCLEOTIDE SEQUENCE</scope>
    <source>
        <strain evidence="4">JI20-1</strain>
        <plasmid evidence="4">Plasmid pSTJ002</plasmid>
    </source>
</reference>
<dbReference type="KEGG" id="hhb:Hhub_5156"/>
<dbReference type="RefSeq" id="WP_082687309.1">
    <property type="nucleotide sequence ID" value="NZ_LN831304.1"/>
</dbReference>
<dbReference type="SUPFAM" id="SSF52206">
    <property type="entry name" value="Hypothetical protein MTH538"/>
    <property type="match status" value="1"/>
</dbReference>
<organism evidence="3 4">
    <name type="scientific">Halobacterium hubeiense</name>
    <dbReference type="NCBI Taxonomy" id="1407499"/>
    <lineage>
        <taxon>Archaea</taxon>
        <taxon>Methanobacteriati</taxon>
        <taxon>Methanobacteriota</taxon>
        <taxon>Stenosarchaea group</taxon>
        <taxon>Halobacteria</taxon>
        <taxon>Halobacteriales</taxon>
        <taxon>Halobacteriaceae</taxon>
        <taxon>Halobacterium</taxon>
    </lineage>
</organism>
<dbReference type="Pfam" id="PF08937">
    <property type="entry name" value="ThsB_TIR"/>
    <property type="match status" value="1"/>
</dbReference>
<evidence type="ECO:0000313" key="3">
    <source>
        <dbReference type="EMBL" id="CQH64705.1"/>
    </source>
</evidence>
<feature type="domain" description="Thoeris protein ThsB TIR-like" evidence="2">
    <location>
        <begin position="188"/>
        <end position="284"/>
    </location>
</feature>
<dbReference type="Proteomes" id="UP000066737">
    <property type="component" value="Plasmid pSTJ002"/>
</dbReference>
<evidence type="ECO:0000256" key="1">
    <source>
        <dbReference type="SAM" id="MobiDB-lite"/>
    </source>
</evidence>
<keyword evidence="4" id="KW-1185">Reference proteome</keyword>
<dbReference type="InterPro" id="IPR015032">
    <property type="entry name" value="ThsB__TIR-like_domain"/>
</dbReference>
<gene>
    <name evidence="3" type="ORF">HHUB_5156</name>
</gene>
<feature type="compositionally biased region" description="Low complexity" evidence="1">
    <location>
        <begin position="84"/>
        <end position="98"/>
    </location>
</feature>
<geneLocation type="plasmid" evidence="4">
    <name>pSTJ002</name>
</geneLocation>
<dbReference type="InterPro" id="IPR036490">
    <property type="entry name" value="ThsB_TIR-like_sf"/>
</dbReference>
<evidence type="ECO:0000313" key="4">
    <source>
        <dbReference type="Proteomes" id="UP000066737"/>
    </source>
</evidence>
<accession>A0A0U5HBW6</accession>
<feature type="region of interest" description="Disordered" evidence="1">
    <location>
        <begin position="77"/>
        <end position="127"/>
    </location>
</feature>
<sequence length="313" mass="34042">MSQDTSSPLKTTWEAAFDDIRGSPTPESAVRFVLKSAVNDLPTGFYRDDGDRLLPTYKGNDLGKEFTVRELGPVYTVTQSGDNSLPELSSSRPSLFEPNDQQSGLVPTDDSLSRSSTDTQNQQGLSSGQKIAGGALLLYSAYKGLEALASAGSSTQESSSSSGGNTGQSISRLARAATRLEDKQYNVFVSHSWEYDEHYERIVDFLDEVPSLEWQNHSVPSTDPLPVDTESALRSELRNQMKTASVVVVSSGMYGAHSTWIPEELELADELDKPVIAIIPEGQSKVPEKIQEVADTQVGWRKASLVDALAEYA</sequence>
<name>A0A0U5HBW6_9EURY</name>
<dbReference type="OrthoDB" id="335259at2157"/>
<protein>
    <submittedName>
        <fullName evidence="3">DUF1863 domain protein</fullName>
    </submittedName>
</protein>
<dbReference type="EMBL" id="LN831304">
    <property type="protein sequence ID" value="CQH64705.1"/>
    <property type="molecule type" value="Genomic_DNA"/>
</dbReference>
<dbReference type="AlphaFoldDB" id="A0A0U5HBW6"/>
<dbReference type="Gene3D" id="3.40.50.9200">
    <property type="entry name" value="Hypothetical protein MTH538"/>
    <property type="match status" value="1"/>
</dbReference>
<dbReference type="GeneID" id="32029170"/>